<reference evidence="1 2" key="1">
    <citation type="submission" date="2021-06" db="EMBL/GenBank/DDBJ databases">
        <title>Caerostris extrusa draft genome.</title>
        <authorList>
            <person name="Kono N."/>
            <person name="Arakawa K."/>
        </authorList>
    </citation>
    <scope>NUCLEOTIDE SEQUENCE [LARGE SCALE GENOMIC DNA]</scope>
</reference>
<keyword evidence="2" id="KW-1185">Reference proteome</keyword>
<name>A0AAV4QZ74_CAEEX</name>
<protein>
    <submittedName>
        <fullName evidence="1">Uncharacterized protein</fullName>
    </submittedName>
</protein>
<proteinExistence type="predicted"/>
<dbReference type="Proteomes" id="UP001054945">
    <property type="component" value="Unassembled WGS sequence"/>
</dbReference>
<dbReference type="EMBL" id="BPLR01006937">
    <property type="protein sequence ID" value="GIY13427.1"/>
    <property type="molecule type" value="Genomic_DNA"/>
</dbReference>
<evidence type="ECO:0000313" key="2">
    <source>
        <dbReference type="Proteomes" id="UP001054945"/>
    </source>
</evidence>
<sequence length="89" mass="10429">MTKRLLTKGSTFQLPSTFISSELLTLCFYPADVQNLLHFSTQEKMSLPNKLAKILWASSTFSNLQKCEKEKCRKRKIEKKRKYEQQKPS</sequence>
<dbReference type="AlphaFoldDB" id="A0AAV4QZ74"/>
<gene>
    <name evidence="1" type="ORF">CEXT_227651</name>
</gene>
<accession>A0AAV4QZ74</accession>
<evidence type="ECO:0000313" key="1">
    <source>
        <dbReference type="EMBL" id="GIY13427.1"/>
    </source>
</evidence>
<comment type="caution">
    <text evidence="1">The sequence shown here is derived from an EMBL/GenBank/DDBJ whole genome shotgun (WGS) entry which is preliminary data.</text>
</comment>
<organism evidence="1 2">
    <name type="scientific">Caerostris extrusa</name>
    <name type="common">Bark spider</name>
    <name type="synonym">Caerostris bankana</name>
    <dbReference type="NCBI Taxonomy" id="172846"/>
    <lineage>
        <taxon>Eukaryota</taxon>
        <taxon>Metazoa</taxon>
        <taxon>Ecdysozoa</taxon>
        <taxon>Arthropoda</taxon>
        <taxon>Chelicerata</taxon>
        <taxon>Arachnida</taxon>
        <taxon>Araneae</taxon>
        <taxon>Araneomorphae</taxon>
        <taxon>Entelegynae</taxon>
        <taxon>Araneoidea</taxon>
        <taxon>Araneidae</taxon>
        <taxon>Caerostris</taxon>
    </lineage>
</organism>